<feature type="domain" description="Protein kinase" evidence="4">
    <location>
        <begin position="100"/>
        <end position="356"/>
    </location>
</feature>
<evidence type="ECO:0000256" key="2">
    <source>
        <dbReference type="ARBA" id="ARBA00012438"/>
    </source>
</evidence>
<dbReference type="SUPFAM" id="SSF55874">
    <property type="entry name" value="ATPase domain of HSP90 chaperone/DNA topoisomerase II/histidine kinase"/>
    <property type="match status" value="1"/>
</dbReference>
<dbReference type="PANTHER" id="PTHR43642">
    <property type="entry name" value="HYBRID SIGNAL TRANSDUCTION HISTIDINE KINASE G"/>
    <property type="match status" value="1"/>
</dbReference>
<sequence length="1780" mass="194684">MILCSGHQIRLSFQETTLLFKIEACDRNNVLTQRHRRIVAEHAAANRKEARNGPTSSSALASRLPRHRRAEAMMDRRVREAGEYDRTDPTHQGDKDTITFGHLTLSTEGNEDGIEHGLARNDATGRQWRVRSAPRGSAAAAALDREALVTRQLPEHLVEVPRRLEHRDHVILLYPDHTSTTLADLPADTLTLERFLDVAAATAEALSRLHGLGVVHGGLRPSSVLVEDEGRIRFRHFAGSVASQADPQAGAAVLSPATMAYAAPEQARIHRPACDVRSDLYALGVVLYERLVGRLPLSGGNVAEWLHAHVAVDVVKPSAVRGDVPAVVDDILLKLVAKDPGHRYQSAESLQADLRLARAALAETGGMASFALGRGDLAPRAQVSRRLFGRTSELADLVGAFERVRKSGESELVLISGEAGAGKSALVEQLSKVWLAADVHFAAGKSDLLQKGIPYAPFVQALRTLIMRLLSENTAVLEATRARLAAALAGYSRLLIDLVPEAEFVLSEAGPLPDVTATLAQARIARVILQTVTAVATPQTPLVLFLDDLQWLDAASFGTLRAFLNEPPPHVLLIGSYREEERAQQPELRGLLQEARGGRTPVSEISLRPLSSADAAEFVSIALNSSPADVGALAESIYRKTQGNAFYIGQLLQKLVDDKVVTFDPERQRWNWDRLRLGAYDSVSEFMLQRLDALKPDQRAFLRRLACAGGRCPAELFLRLLGQDPAEVEAVAAPLLESGLLLRRETDYLIAHDRVLEAAYALTAEDERPAEHLSVARRMVEMHGDANADWAFSIAAQIERADREALGEAERLSFVRVLRMAARRARNAGAVPQAAGYLVIARDMMEPGWRESHHALFVEVEWLYCDSLLALAKIDEALVAIDRLLALAVRPVDRADTFRLKAIAHTVQSDYERAIDAALAGLALLGVDLERSPNAEQLDLAYRACRARLDGVAMPELRALPEMTDPSMRSALALLPTLAASFFVESGLRFLHLIRIVELTLEHGTTPESAYGLAWFGVFSAHHYGAYEDGATYAMAAHDMVQRDGYEAQRTATLVALDQIIAWTRPLGFALAQAREAAQVGRAAGDLGMACYARNHIASDLLMLGAPLAATRGEIEEGLAWTRQFRYRDIEYILDAQLRLVNTLVSGEYDRENVVPEDQIASIPTRFWVHHYAGLTAFMFGDTEKAVAHLEKGMRLTWSAPAHIDAASCAMFFVLALARSSQAVAAPETVLARVADLRQRFAGWARLNPLTFECKHLLLEAEAARLSGARTAAQSLYERAADAAAAAGFVHEQALAYELAGYCYQEMGLEIPTEGYMRAAIRHYRHWGAEGKVAQMMRCFPLLALGQDVPRPSEEGQGELNLAVMTKAAQTLAEEVGLEQVIRTLMRDMIIHAGAQYGLLLLMRGEDPVIEASARIEDQQVKVDVHTSLPTARDLPLPVLNTVMRTRKTVVFADAFSEAPRLRLGGPDAPLVRSLLCMPLIKRGALVGILYLENSLAADIFTPNRTAMLELLAPQAAISLDAARLYKDLLDENTRRASAEFALREARAELGRASRMTAMGGYAASIAHEINQPLTSIVASADATVRWLRRPQPDLQEALQGLEQIRAAGMRAAGIVKSLRSLSKQAPPAFETVRLEDLVEDVLRLIAKDLEAHGIELVDRLAVERRPVRADPVQLQQVVFNLITNAIHAMDETEAARRRLRVETSIEAGAVRLDIGDAGCGMTPEVLSHIFQPFFTTKHSGMGIGLSICRSIIDAHGGTLEARSTTGEGSTFFFSLALAE</sequence>
<dbReference type="SMART" id="SM00387">
    <property type="entry name" value="HATPase_c"/>
    <property type="match status" value="1"/>
</dbReference>
<dbReference type="CDD" id="cd00082">
    <property type="entry name" value="HisKA"/>
    <property type="match status" value="1"/>
</dbReference>
<dbReference type="PRINTS" id="PR00344">
    <property type="entry name" value="BCTRLSENSOR"/>
</dbReference>
<dbReference type="Pfam" id="PF02518">
    <property type="entry name" value="HATPase_c"/>
    <property type="match status" value="1"/>
</dbReference>
<dbReference type="InterPro" id="IPR000719">
    <property type="entry name" value="Prot_kinase_dom"/>
</dbReference>
<dbReference type="SMART" id="SM00220">
    <property type="entry name" value="S_TKc"/>
    <property type="match status" value="1"/>
</dbReference>
<dbReference type="SUPFAM" id="SSF52540">
    <property type="entry name" value="P-loop containing nucleoside triphosphate hydrolases"/>
    <property type="match status" value="1"/>
</dbReference>
<dbReference type="Pfam" id="PF01590">
    <property type="entry name" value="GAF"/>
    <property type="match status" value="1"/>
</dbReference>
<dbReference type="OrthoDB" id="226486at2"/>
<dbReference type="SMART" id="SM00065">
    <property type="entry name" value="GAF"/>
    <property type="match status" value="1"/>
</dbReference>
<dbReference type="Pfam" id="PF00512">
    <property type="entry name" value="HisKA"/>
    <property type="match status" value="1"/>
</dbReference>
<dbReference type="EC" id="2.7.13.3" evidence="2"/>
<dbReference type="SUPFAM" id="SSF55781">
    <property type="entry name" value="GAF domain-like"/>
    <property type="match status" value="1"/>
</dbReference>
<reference evidence="6 7" key="1">
    <citation type="submission" date="2019-05" db="EMBL/GenBank/DDBJ databases">
        <authorList>
            <person name="Zhou X."/>
        </authorList>
    </citation>
    <scope>NUCLEOTIDE SEQUENCE [LARGE SCALE GENOMIC DNA]</scope>
    <source>
        <strain evidence="6 7">DSM 432</strain>
    </source>
</reference>
<evidence type="ECO:0000259" key="4">
    <source>
        <dbReference type="PROSITE" id="PS50011"/>
    </source>
</evidence>
<dbReference type="InterPro" id="IPR053159">
    <property type="entry name" value="Hybrid_Histidine_Kinase"/>
</dbReference>
<proteinExistence type="predicted"/>
<evidence type="ECO:0000313" key="7">
    <source>
        <dbReference type="Proteomes" id="UP000305131"/>
    </source>
</evidence>
<dbReference type="SMART" id="SM00388">
    <property type="entry name" value="HisKA"/>
    <property type="match status" value="1"/>
</dbReference>
<accession>A0A6C1K961</accession>
<gene>
    <name evidence="6" type="ORF">FBQ73_22490</name>
</gene>
<dbReference type="InterPro" id="IPR003661">
    <property type="entry name" value="HisK_dim/P_dom"/>
</dbReference>
<organism evidence="6 7">
    <name type="scientific">Xanthobacter autotrophicus</name>
    <dbReference type="NCBI Taxonomy" id="280"/>
    <lineage>
        <taxon>Bacteria</taxon>
        <taxon>Pseudomonadati</taxon>
        <taxon>Pseudomonadota</taxon>
        <taxon>Alphaproteobacteria</taxon>
        <taxon>Hyphomicrobiales</taxon>
        <taxon>Xanthobacteraceae</taxon>
        <taxon>Xanthobacter</taxon>
    </lineage>
</organism>
<dbReference type="Gene3D" id="3.40.50.300">
    <property type="entry name" value="P-loop containing nucleotide triphosphate hydrolases"/>
    <property type="match status" value="1"/>
</dbReference>
<dbReference type="Proteomes" id="UP000305131">
    <property type="component" value="Unassembled WGS sequence"/>
</dbReference>
<name>A0A6C1K961_XANAU</name>
<dbReference type="InterPro" id="IPR036097">
    <property type="entry name" value="HisK_dim/P_sf"/>
</dbReference>
<dbReference type="InterPro" id="IPR036890">
    <property type="entry name" value="HATPase_C_sf"/>
</dbReference>
<dbReference type="Pfam" id="PF13191">
    <property type="entry name" value="AAA_16"/>
    <property type="match status" value="1"/>
</dbReference>
<dbReference type="PANTHER" id="PTHR43642:SF1">
    <property type="entry name" value="HYBRID SIGNAL TRANSDUCTION HISTIDINE KINASE G"/>
    <property type="match status" value="1"/>
</dbReference>
<dbReference type="InterPro" id="IPR004358">
    <property type="entry name" value="Sig_transdc_His_kin-like_C"/>
</dbReference>
<dbReference type="Gene3D" id="1.10.510.10">
    <property type="entry name" value="Transferase(Phosphotransferase) domain 1"/>
    <property type="match status" value="1"/>
</dbReference>
<dbReference type="InterPro" id="IPR003018">
    <property type="entry name" value="GAF"/>
</dbReference>
<dbReference type="Pfam" id="PF00069">
    <property type="entry name" value="Pkinase"/>
    <property type="match status" value="1"/>
</dbReference>
<dbReference type="GO" id="GO:0005524">
    <property type="term" value="F:ATP binding"/>
    <property type="evidence" value="ECO:0007669"/>
    <property type="project" value="InterPro"/>
</dbReference>
<evidence type="ECO:0000313" key="6">
    <source>
        <dbReference type="EMBL" id="TLX40808.1"/>
    </source>
</evidence>
<dbReference type="SUPFAM" id="SSF56112">
    <property type="entry name" value="Protein kinase-like (PK-like)"/>
    <property type="match status" value="1"/>
</dbReference>
<dbReference type="PROSITE" id="PS50011">
    <property type="entry name" value="PROTEIN_KINASE_DOM"/>
    <property type="match status" value="1"/>
</dbReference>
<dbReference type="Gene3D" id="3.30.565.10">
    <property type="entry name" value="Histidine kinase-like ATPase, C-terminal domain"/>
    <property type="match status" value="1"/>
</dbReference>
<dbReference type="SUPFAM" id="SSF47384">
    <property type="entry name" value="Homodimeric domain of signal transducing histidine kinase"/>
    <property type="match status" value="1"/>
</dbReference>
<protein>
    <recommendedName>
        <fullName evidence="2">histidine kinase</fullName>
        <ecNumber evidence="2">2.7.13.3</ecNumber>
    </recommendedName>
</protein>
<evidence type="ECO:0000256" key="3">
    <source>
        <dbReference type="ARBA" id="ARBA00022553"/>
    </source>
</evidence>
<dbReference type="PROSITE" id="PS50109">
    <property type="entry name" value="HIS_KIN"/>
    <property type="match status" value="1"/>
</dbReference>
<comment type="catalytic activity">
    <reaction evidence="1">
        <text>ATP + protein L-histidine = ADP + protein N-phospho-L-histidine.</text>
        <dbReference type="EC" id="2.7.13.3"/>
    </reaction>
</comment>
<evidence type="ECO:0000256" key="1">
    <source>
        <dbReference type="ARBA" id="ARBA00000085"/>
    </source>
</evidence>
<dbReference type="InterPro" id="IPR041664">
    <property type="entry name" value="AAA_16"/>
</dbReference>
<comment type="caution">
    <text evidence="6">The sequence shown here is derived from an EMBL/GenBank/DDBJ whole genome shotgun (WGS) entry which is preliminary data.</text>
</comment>
<dbReference type="InterPro" id="IPR011009">
    <property type="entry name" value="Kinase-like_dom_sf"/>
</dbReference>
<dbReference type="InterPro" id="IPR005467">
    <property type="entry name" value="His_kinase_dom"/>
</dbReference>
<dbReference type="GO" id="GO:0000155">
    <property type="term" value="F:phosphorelay sensor kinase activity"/>
    <property type="evidence" value="ECO:0007669"/>
    <property type="project" value="InterPro"/>
</dbReference>
<dbReference type="InterPro" id="IPR003594">
    <property type="entry name" value="HATPase_dom"/>
</dbReference>
<evidence type="ECO:0000259" key="5">
    <source>
        <dbReference type="PROSITE" id="PS50109"/>
    </source>
</evidence>
<dbReference type="InterPro" id="IPR027417">
    <property type="entry name" value="P-loop_NTPase"/>
</dbReference>
<dbReference type="Gene3D" id="3.30.450.40">
    <property type="match status" value="1"/>
</dbReference>
<keyword evidence="3" id="KW-0597">Phosphoprotein</keyword>
<dbReference type="InterPro" id="IPR029016">
    <property type="entry name" value="GAF-like_dom_sf"/>
</dbReference>
<feature type="domain" description="Histidine kinase" evidence="5">
    <location>
        <begin position="1565"/>
        <end position="1780"/>
    </location>
</feature>
<dbReference type="Gene3D" id="1.10.287.130">
    <property type="match status" value="1"/>
</dbReference>
<dbReference type="EMBL" id="VAUP01000042">
    <property type="protein sequence ID" value="TLX40808.1"/>
    <property type="molecule type" value="Genomic_DNA"/>
</dbReference>